<dbReference type="AlphaFoldDB" id="A0A2R8BDY5"/>
<dbReference type="InterPro" id="IPR024930">
    <property type="entry name" value="Skp_dom_sf"/>
</dbReference>
<dbReference type="EMBL" id="OMOR01000001">
    <property type="protein sequence ID" value="SPH21285.1"/>
    <property type="molecule type" value="Genomic_DNA"/>
</dbReference>
<dbReference type="Proteomes" id="UP000244880">
    <property type="component" value="Unassembled WGS sequence"/>
</dbReference>
<dbReference type="SMART" id="SM00935">
    <property type="entry name" value="OmpH"/>
    <property type="match status" value="1"/>
</dbReference>
<name>A0A2R8BDY5_9RHOB</name>
<feature type="chain" id="PRO_5015323905" description="Chaperone protein Skp" evidence="2">
    <location>
        <begin position="22"/>
        <end position="184"/>
    </location>
</feature>
<organism evidence="3 4">
    <name type="scientific">Ascidiaceihabitans donghaensis</name>
    <dbReference type="NCBI Taxonomy" id="1510460"/>
    <lineage>
        <taxon>Bacteria</taxon>
        <taxon>Pseudomonadati</taxon>
        <taxon>Pseudomonadota</taxon>
        <taxon>Alphaproteobacteria</taxon>
        <taxon>Rhodobacterales</taxon>
        <taxon>Paracoccaceae</taxon>
        <taxon>Ascidiaceihabitans</taxon>
    </lineage>
</organism>
<evidence type="ECO:0000256" key="1">
    <source>
        <dbReference type="SAM" id="Coils"/>
    </source>
</evidence>
<dbReference type="OrthoDB" id="7868372at2"/>
<evidence type="ECO:0000256" key="2">
    <source>
        <dbReference type="SAM" id="SignalP"/>
    </source>
</evidence>
<dbReference type="RefSeq" id="WP_108828381.1">
    <property type="nucleotide sequence ID" value="NZ_OMOR01000001.1"/>
</dbReference>
<dbReference type="Gene3D" id="3.30.910.20">
    <property type="entry name" value="Skp domain"/>
    <property type="match status" value="1"/>
</dbReference>
<accession>A0A2R8BDY5</accession>
<sequence length="184" mass="20086">MLRVLILCCALVAMSVAPATAQGTPPVRSPVLTIDSDRLYQNSDFGRRVVAELDALGAKLSSENRRIEADLEAEELDLTDKRKTMTPEAFRILADAFDEKVRDIRQQQQKKTQSLNARLDDQQRTFLLAVAPILEDLMREAGAAIIIERRDVFLSAGAIDITAAAIARINKTLGAGDAPLPSGD</sequence>
<dbReference type="InterPro" id="IPR005632">
    <property type="entry name" value="Chaperone_Skp"/>
</dbReference>
<gene>
    <name evidence="3" type="ORF">ASD8599_02037</name>
</gene>
<reference evidence="3 4" key="1">
    <citation type="submission" date="2018-03" db="EMBL/GenBank/DDBJ databases">
        <authorList>
            <person name="Keele B.F."/>
        </authorList>
    </citation>
    <scope>NUCLEOTIDE SEQUENCE [LARGE SCALE GENOMIC DNA]</scope>
    <source>
        <strain evidence="3 4">CECT 8599</strain>
    </source>
</reference>
<feature type="coiled-coil region" evidence="1">
    <location>
        <begin position="64"/>
        <end position="125"/>
    </location>
</feature>
<feature type="signal peptide" evidence="2">
    <location>
        <begin position="1"/>
        <end position="21"/>
    </location>
</feature>
<keyword evidence="2" id="KW-0732">Signal</keyword>
<dbReference type="SUPFAM" id="SSF111384">
    <property type="entry name" value="OmpH-like"/>
    <property type="match status" value="1"/>
</dbReference>
<keyword evidence="1" id="KW-0175">Coiled coil</keyword>
<protein>
    <recommendedName>
        <fullName evidence="5">Chaperone protein Skp</fullName>
    </recommendedName>
</protein>
<proteinExistence type="predicted"/>
<keyword evidence="4" id="KW-1185">Reference proteome</keyword>
<evidence type="ECO:0000313" key="3">
    <source>
        <dbReference type="EMBL" id="SPH21285.1"/>
    </source>
</evidence>
<evidence type="ECO:0000313" key="4">
    <source>
        <dbReference type="Proteomes" id="UP000244880"/>
    </source>
</evidence>
<dbReference type="GO" id="GO:0051082">
    <property type="term" value="F:unfolded protein binding"/>
    <property type="evidence" value="ECO:0007669"/>
    <property type="project" value="InterPro"/>
</dbReference>
<evidence type="ECO:0008006" key="5">
    <source>
        <dbReference type="Google" id="ProtNLM"/>
    </source>
</evidence>
<dbReference type="Pfam" id="PF03938">
    <property type="entry name" value="OmpH"/>
    <property type="match status" value="1"/>
</dbReference>